<keyword evidence="6 11" id="KW-0548">Nucleotidyltransferase</keyword>
<dbReference type="SUPFAM" id="SSF52374">
    <property type="entry name" value="Nucleotidylyl transferase"/>
    <property type="match status" value="1"/>
</dbReference>
<dbReference type="NCBIfam" id="NF000839">
    <property type="entry name" value="PRK00071.1-1"/>
    <property type="match status" value="1"/>
</dbReference>
<keyword evidence="7 11" id="KW-0547">Nucleotide-binding</keyword>
<evidence type="ECO:0000256" key="9">
    <source>
        <dbReference type="ARBA" id="ARBA00023027"/>
    </source>
</evidence>
<keyword evidence="5 11" id="KW-0808">Transferase</keyword>
<dbReference type="HAMAP" id="MF_00244">
    <property type="entry name" value="NaMN_adenylyltr"/>
    <property type="match status" value="1"/>
</dbReference>
<comment type="function">
    <text evidence="1 11">Catalyzes the reversible adenylation of nicotinate mononucleotide (NaMN) to nicotinic acid adenine dinucleotide (NaAD).</text>
</comment>
<evidence type="ECO:0000313" key="14">
    <source>
        <dbReference type="Proteomes" id="UP000198749"/>
    </source>
</evidence>
<evidence type="ECO:0000256" key="11">
    <source>
        <dbReference type="HAMAP-Rule" id="MF_00244"/>
    </source>
</evidence>
<dbReference type="STRING" id="355243.SAMN03080615_04153"/>
<dbReference type="Gene3D" id="3.40.50.620">
    <property type="entry name" value="HUPs"/>
    <property type="match status" value="1"/>
</dbReference>
<dbReference type="Pfam" id="PF01467">
    <property type="entry name" value="CTP_transf_like"/>
    <property type="match status" value="1"/>
</dbReference>
<dbReference type="UniPathway" id="UPA00253">
    <property type="reaction ID" value="UER00332"/>
</dbReference>
<comment type="similarity">
    <text evidence="3 11">Belongs to the NadD family.</text>
</comment>
<comment type="catalytic activity">
    <reaction evidence="10 11">
        <text>nicotinate beta-D-ribonucleotide + ATP + H(+) = deamido-NAD(+) + diphosphate</text>
        <dbReference type="Rhea" id="RHEA:22860"/>
        <dbReference type="ChEBI" id="CHEBI:15378"/>
        <dbReference type="ChEBI" id="CHEBI:30616"/>
        <dbReference type="ChEBI" id="CHEBI:33019"/>
        <dbReference type="ChEBI" id="CHEBI:57502"/>
        <dbReference type="ChEBI" id="CHEBI:58437"/>
        <dbReference type="EC" id="2.7.7.18"/>
    </reaction>
</comment>
<dbReference type="EC" id="2.7.7.18" evidence="11"/>
<evidence type="ECO:0000256" key="3">
    <source>
        <dbReference type="ARBA" id="ARBA00009014"/>
    </source>
</evidence>
<keyword evidence="9 11" id="KW-0520">NAD</keyword>
<dbReference type="OrthoDB" id="5295945at2"/>
<evidence type="ECO:0000256" key="2">
    <source>
        <dbReference type="ARBA" id="ARBA00005019"/>
    </source>
</evidence>
<evidence type="ECO:0000256" key="6">
    <source>
        <dbReference type="ARBA" id="ARBA00022695"/>
    </source>
</evidence>
<evidence type="ECO:0000259" key="12">
    <source>
        <dbReference type="Pfam" id="PF01467"/>
    </source>
</evidence>
<evidence type="ECO:0000256" key="10">
    <source>
        <dbReference type="ARBA" id="ARBA00048721"/>
    </source>
</evidence>
<accession>A0A1H9LYB6</accession>
<protein>
    <recommendedName>
        <fullName evidence="11">Probable nicotinate-nucleotide adenylyltransferase</fullName>
        <ecNumber evidence="11">2.7.7.18</ecNumber>
    </recommendedName>
    <alternativeName>
        <fullName evidence="11">Deamido-NAD(+) diphosphorylase</fullName>
    </alternativeName>
    <alternativeName>
        <fullName evidence="11">Deamido-NAD(+) pyrophosphorylase</fullName>
    </alternativeName>
    <alternativeName>
        <fullName evidence="11">Nicotinate mononucleotide adenylyltransferase</fullName>
        <shortName evidence="11">NaMN adenylyltransferase</shortName>
    </alternativeName>
</protein>
<proteinExistence type="inferred from homology"/>
<keyword evidence="14" id="KW-1185">Reference proteome</keyword>
<keyword evidence="8 11" id="KW-0067">ATP-binding</keyword>
<dbReference type="GO" id="GO:0009435">
    <property type="term" value="P:NAD+ biosynthetic process"/>
    <property type="evidence" value="ECO:0007669"/>
    <property type="project" value="UniProtKB-UniRule"/>
</dbReference>
<gene>
    <name evidence="11" type="primary">nadD</name>
    <name evidence="13" type="ORF">SAMN03080615_04153</name>
</gene>
<dbReference type="InterPro" id="IPR014729">
    <property type="entry name" value="Rossmann-like_a/b/a_fold"/>
</dbReference>
<dbReference type="GO" id="GO:0005524">
    <property type="term" value="F:ATP binding"/>
    <property type="evidence" value="ECO:0007669"/>
    <property type="project" value="UniProtKB-KW"/>
</dbReference>
<evidence type="ECO:0000256" key="4">
    <source>
        <dbReference type="ARBA" id="ARBA00022642"/>
    </source>
</evidence>
<dbReference type="PANTHER" id="PTHR39321">
    <property type="entry name" value="NICOTINATE-NUCLEOTIDE ADENYLYLTRANSFERASE-RELATED"/>
    <property type="match status" value="1"/>
</dbReference>
<dbReference type="AlphaFoldDB" id="A0A1H9LYB6"/>
<dbReference type="RefSeq" id="WP_091362002.1">
    <property type="nucleotide sequence ID" value="NZ_AP025284.1"/>
</dbReference>
<dbReference type="InterPro" id="IPR005248">
    <property type="entry name" value="NadD/NMNAT"/>
</dbReference>
<reference evidence="14" key="1">
    <citation type="submission" date="2016-10" db="EMBL/GenBank/DDBJ databases">
        <authorList>
            <person name="Varghese N."/>
            <person name="Submissions S."/>
        </authorList>
    </citation>
    <scope>NUCLEOTIDE SEQUENCE [LARGE SCALE GENOMIC DNA]</scope>
    <source>
        <strain evidence="14">DSM 18887</strain>
    </source>
</reference>
<feature type="domain" description="Cytidyltransferase-like" evidence="12">
    <location>
        <begin position="8"/>
        <end position="186"/>
    </location>
</feature>
<evidence type="ECO:0000313" key="13">
    <source>
        <dbReference type="EMBL" id="SER16215.1"/>
    </source>
</evidence>
<name>A0A1H9LYB6_9GAMM</name>
<dbReference type="GO" id="GO:0004515">
    <property type="term" value="F:nicotinate-nucleotide adenylyltransferase activity"/>
    <property type="evidence" value="ECO:0007669"/>
    <property type="project" value="UniProtKB-UniRule"/>
</dbReference>
<evidence type="ECO:0000256" key="7">
    <source>
        <dbReference type="ARBA" id="ARBA00022741"/>
    </source>
</evidence>
<dbReference type="CDD" id="cd02165">
    <property type="entry name" value="NMNAT"/>
    <property type="match status" value="1"/>
</dbReference>
<keyword evidence="4 11" id="KW-0662">Pyridine nucleotide biosynthesis</keyword>
<sequence length="221" mass="25295">MSESVKVFMGGTFDPIHNGHLRTALEIQQWLGVRQVTLMPSKAPVHRQQPERSGQQRLDMVRLAVADEPALVADEREVISANASYTVLTLESFRRELGRQVPVCMILGMDAYLSLPQWDRWFELLNLCHIVVVKRPGWIYEPCAQMQQISLEHEIDDVDAMLQKPAGHVIFRELTPLGISATQIRELISGGRSPRYLIPDAVWNYIKQNRLYNVEQHNEGK</sequence>
<dbReference type="NCBIfam" id="TIGR00482">
    <property type="entry name" value="nicotinate (nicotinamide) nucleotide adenylyltransferase"/>
    <property type="match status" value="1"/>
</dbReference>
<dbReference type="Proteomes" id="UP000198749">
    <property type="component" value="Unassembled WGS sequence"/>
</dbReference>
<comment type="pathway">
    <text evidence="2 11">Cofactor biosynthesis; NAD(+) biosynthesis; deamido-NAD(+) from nicotinate D-ribonucleotide: step 1/1.</text>
</comment>
<dbReference type="NCBIfam" id="TIGR00125">
    <property type="entry name" value="cyt_tran_rel"/>
    <property type="match status" value="1"/>
</dbReference>
<dbReference type="PANTHER" id="PTHR39321:SF3">
    <property type="entry name" value="PHOSPHOPANTETHEINE ADENYLYLTRANSFERASE"/>
    <property type="match status" value="1"/>
</dbReference>
<evidence type="ECO:0000256" key="1">
    <source>
        <dbReference type="ARBA" id="ARBA00002324"/>
    </source>
</evidence>
<evidence type="ECO:0000256" key="8">
    <source>
        <dbReference type="ARBA" id="ARBA00022840"/>
    </source>
</evidence>
<dbReference type="EMBL" id="FOGB01000020">
    <property type="protein sequence ID" value="SER16215.1"/>
    <property type="molecule type" value="Genomic_DNA"/>
</dbReference>
<organism evidence="13 14">
    <name type="scientific">Amphritea atlantica</name>
    <dbReference type="NCBI Taxonomy" id="355243"/>
    <lineage>
        <taxon>Bacteria</taxon>
        <taxon>Pseudomonadati</taxon>
        <taxon>Pseudomonadota</taxon>
        <taxon>Gammaproteobacteria</taxon>
        <taxon>Oceanospirillales</taxon>
        <taxon>Oceanospirillaceae</taxon>
        <taxon>Amphritea</taxon>
    </lineage>
</organism>
<dbReference type="InterPro" id="IPR004821">
    <property type="entry name" value="Cyt_trans-like"/>
</dbReference>
<evidence type="ECO:0000256" key="5">
    <source>
        <dbReference type="ARBA" id="ARBA00022679"/>
    </source>
</evidence>